<dbReference type="PANTHER" id="PTHR40980">
    <property type="entry name" value="PLUG DOMAIN-CONTAINING PROTEIN"/>
    <property type="match status" value="1"/>
</dbReference>
<evidence type="ECO:0000256" key="8">
    <source>
        <dbReference type="PROSITE-ProRule" id="PRU01360"/>
    </source>
</evidence>
<dbReference type="InterPro" id="IPR012910">
    <property type="entry name" value="Plug_dom"/>
</dbReference>
<feature type="domain" description="TonB-dependent receptor plug" evidence="12">
    <location>
        <begin position="71"/>
        <end position="174"/>
    </location>
</feature>
<evidence type="ECO:0000313" key="14">
    <source>
        <dbReference type="Proteomes" id="UP000781710"/>
    </source>
</evidence>
<name>A0ABQ6ZM35_9GAMM</name>
<dbReference type="RefSeq" id="WP_162335916.1">
    <property type="nucleotide sequence ID" value="NZ_JBHSRQ010000007.1"/>
</dbReference>
<keyword evidence="5 9" id="KW-0798">TonB box</keyword>
<keyword evidence="2 8" id="KW-0813">Transport</keyword>
<keyword evidence="10" id="KW-0732">Signal</keyword>
<keyword evidence="7 8" id="KW-0998">Cell outer membrane</keyword>
<dbReference type="InterPro" id="IPR010104">
    <property type="entry name" value="TonB_rcpt_bac"/>
</dbReference>
<accession>A0ABQ6ZM35</accession>
<dbReference type="SUPFAM" id="SSF56935">
    <property type="entry name" value="Porins"/>
    <property type="match status" value="1"/>
</dbReference>
<evidence type="ECO:0000259" key="12">
    <source>
        <dbReference type="Pfam" id="PF07715"/>
    </source>
</evidence>
<reference evidence="13 14" key="1">
    <citation type="submission" date="2017-10" db="EMBL/GenBank/DDBJ databases">
        <title>Whole genome sequencing of members of genus Pseudoxanthomonas.</title>
        <authorList>
            <person name="Kumar S."/>
            <person name="Bansal K."/>
            <person name="Kaur A."/>
            <person name="Patil P."/>
            <person name="Sharma S."/>
            <person name="Patil P.B."/>
        </authorList>
    </citation>
    <scope>NUCLEOTIDE SEQUENCE [LARGE SCALE GENOMIC DNA]</scope>
    <source>
        <strain evidence="13 14">DSM 17109</strain>
    </source>
</reference>
<dbReference type="PROSITE" id="PS52016">
    <property type="entry name" value="TONB_DEPENDENT_REC_3"/>
    <property type="match status" value="1"/>
</dbReference>
<dbReference type="InterPro" id="IPR039426">
    <property type="entry name" value="TonB-dep_rcpt-like"/>
</dbReference>
<evidence type="ECO:0000256" key="2">
    <source>
        <dbReference type="ARBA" id="ARBA00022448"/>
    </source>
</evidence>
<evidence type="ECO:0000256" key="4">
    <source>
        <dbReference type="ARBA" id="ARBA00022692"/>
    </source>
</evidence>
<evidence type="ECO:0000256" key="5">
    <source>
        <dbReference type="ARBA" id="ARBA00023077"/>
    </source>
</evidence>
<dbReference type="InterPro" id="IPR037066">
    <property type="entry name" value="Plug_dom_sf"/>
</dbReference>
<keyword evidence="4 8" id="KW-0812">Transmembrane</keyword>
<feature type="signal peptide" evidence="10">
    <location>
        <begin position="1"/>
        <end position="27"/>
    </location>
</feature>
<evidence type="ECO:0000256" key="10">
    <source>
        <dbReference type="SAM" id="SignalP"/>
    </source>
</evidence>
<dbReference type="Proteomes" id="UP000781710">
    <property type="component" value="Unassembled WGS sequence"/>
</dbReference>
<evidence type="ECO:0000256" key="1">
    <source>
        <dbReference type="ARBA" id="ARBA00004571"/>
    </source>
</evidence>
<dbReference type="NCBIfam" id="TIGR01782">
    <property type="entry name" value="TonB-Xanth-Caul"/>
    <property type="match status" value="1"/>
</dbReference>
<evidence type="ECO:0000256" key="6">
    <source>
        <dbReference type="ARBA" id="ARBA00023136"/>
    </source>
</evidence>
<evidence type="ECO:0000256" key="9">
    <source>
        <dbReference type="RuleBase" id="RU003357"/>
    </source>
</evidence>
<feature type="chain" id="PRO_5045638643" evidence="10">
    <location>
        <begin position="28"/>
        <end position="958"/>
    </location>
</feature>
<dbReference type="CDD" id="cd01347">
    <property type="entry name" value="ligand_gated_channel"/>
    <property type="match status" value="1"/>
</dbReference>
<evidence type="ECO:0000256" key="3">
    <source>
        <dbReference type="ARBA" id="ARBA00022452"/>
    </source>
</evidence>
<evidence type="ECO:0000259" key="11">
    <source>
        <dbReference type="Pfam" id="PF00593"/>
    </source>
</evidence>
<dbReference type="Gene3D" id="2.170.130.10">
    <property type="entry name" value="TonB-dependent receptor, plug domain"/>
    <property type="match status" value="1"/>
</dbReference>
<dbReference type="Pfam" id="PF00593">
    <property type="entry name" value="TonB_dep_Rec_b-barrel"/>
    <property type="match status" value="1"/>
</dbReference>
<proteinExistence type="inferred from homology"/>
<keyword evidence="14" id="KW-1185">Reference proteome</keyword>
<dbReference type="InterPro" id="IPR018247">
    <property type="entry name" value="EF_Hand_1_Ca_BS"/>
</dbReference>
<keyword evidence="3 8" id="KW-1134">Transmembrane beta strand</keyword>
<protein>
    <submittedName>
        <fullName evidence="13">TonB-dependent receptor</fullName>
    </submittedName>
</protein>
<evidence type="ECO:0000313" key="13">
    <source>
        <dbReference type="EMBL" id="KAF1727305.1"/>
    </source>
</evidence>
<evidence type="ECO:0000256" key="7">
    <source>
        <dbReference type="ARBA" id="ARBA00023237"/>
    </source>
</evidence>
<dbReference type="Pfam" id="PF07715">
    <property type="entry name" value="Plug"/>
    <property type="match status" value="1"/>
</dbReference>
<dbReference type="InterPro" id="IPR036942">
    <property type="entry name" value="Beta-barrel_TonB_sf"/>
</dbReference>
<dbReference type="PROSITE" id="PS00018">
    <property type="entry name" value="EF_HAND_1"/>
    <property type="match status" value="1"/>
</dbReference>
<dbReference type="Gene3D" id="2.40.170.20">
    <property type="entry name" value="TonB-dependent receptor, beta-barrel domain"/>
    <property type="match status" value="1"/>
</dbReference>
<comment type="similarity">
    <text evidence="8 9">Belongs to the TonB-dependent receptor family.</text>
</comment>
<dbReference type="InterPro" id="IPR000531">
    <property type="entry name" value="Beta-barrel_TonB"/>
</dbReference>
<dbReference type="EMBL" id="PDWW01000001">
    <property type="protein sequence ID" value="KAF1727305.1"/>
    <property type="molecule type" value="Genomic_DNA"/>
</dbReference>
<organism evidence="13 14">
    <name type="scientific">Pseudoxanthomonas japonensis</name>
    <dbReference type="NCBI Taxonomy" id="69284"/>
    <lineage>
        <taxon>Bacteria</taxon>
        <taxon>Pseudomonadati</taxon>
        <taxon>Pseudomonadota</taxon>
        <taxon>Gammaproteobacteria</taxon>
        <taxon>Lysobacterales</taxon>
        <taxon>Lysobacteraceae</taxon>
        <taxon>Pseudoxanthomonas</taxon>
    </lineage>
</organism>
<gene>
    <name evidence="13" type="ORF">CSC78_00315</name>
</gene>
<comment type="subcellular location">
    <subcellularLocation>
        <location evidence="1 8">Cell outer membrane</location>
        <topology evidence="1 8">Multi-pass membrane protein</topology>
    </subcellularLocation>
</comment>
<keyword evidence="13" id="KW-0675">Receptor</keyword>
<comment type="caution">
    <text evidence="13">The sequence shown here is derived from an EMBL/GenBank/DDBJ whole genome shotgun (WGS) entry which is preliminary data.</text>
</comment>
<keyword evidence="6 8" id="KW-0472">Membrane</keyword>
<feature type="domain" description="TonB-dependent receptor-like beta-barrel" evidence="11">
    <location>
        <begin position="493"/>
        <end position="924"/>
    </location>
</feature>
<sequence length="958" mass="104371">MKTARLHRNLLFCSVALALSVPVGALAQQAEAASADPAPAGQESQGDPATLDTVVVTGVRGSMARAIELKRESGTVQDSISALELGKFPDDNVADSLSHITGVSISRTAGGEGQKVSVRGLGPEYTLTTFNGRILATDGAGRDFAYDVLPADVISGADVVKGAQASLSEGAIGGLINLRSASPFDQDGQQGVIRLEGDRNQMSELDGHKFSATYSNLFADNTLGVLLGVVYGKRKDRTDIAGNDGGWSRNADPNDESWLWGNTWGGAIDPNGNGELDEDEYGLIAPGQFRVGSILEEKKRRALSAKIEWRPSNSFKLTLDGLKTRLDSPQVGYQQSYYPLFAPGRWSDMTIQNGIVTGFTMDNPDPEMRLNPELLNMTEHRVVDTDLYGANAEWKVSDDLTLTGDVYRSTSKRYSGGQDTYVVLRMNQPNVARIELSGGAVPNVTALFDDGRQLANGLANGQFGGSDFNTHYMELRGDNIVDEITGGTLGGKWYVGRFAMDDLHFGVTATDRKKTRDLINNTLNGGADYYSGDNAINVGALGGNVLSHSFTLPNFMRGVNADFPRTFLAFDVPNYLNQLAAYNGNARPGGGTYDFANAAPQWNPLESYRVSEDTKAAYVQADFSGERWSADVGVRFVKTRTTAEAWDAPILSITENGAFNYTANYAEPTAIRQDGDYSYVLPAGNFTWRFTDDLQLRLGAAKTMARPPVDKLAPTNTTASVSWGEFTQIYGGNVDLKPYEAKQGDVSLEWYFSENSIFNVAVFYKRIENQLTTSWEPGQDIGVGPIVDADGNPITTGPTLFNVMRPINGDYAKVRGIEAGLQHFWENGFGFRAQYTRNWSKSFVGDQERPLEGIAPSVYSLGLMYEKGPWSLGATADRTDGFVTAINVLGEGYNEQADAITWLTAHVSYRFNDRFSLSLEGRNLLDEAQTYSINGNPLLSQGYYRYGRGVNLGLSYRF</sequence>
<dbReference type="PANTHER" id="PTHR40980:SF3">
    <property type="entry name" value="TONB-DEPENDENT RECEPTOR-LIKE BETA-BARREL DOMAIN-CONTAINING PROTEIN"/>
    <property type="match status" value="1"/>
</dbReference>